<keyword evidence="2" id="KW-1185">Reference proteome</keyword>
<proteinExistence type="predicted"/>
<accession>A0AA35Y8U0</accession>
<gene>
    <name evidence="1" type="ORF">LSALG_LOCUS2869</name>
</gene>
<evidence type="ECO:0000313" key="1">
    <source>
        <dbReference type="EMBL" id="CAI9262113.1"/>
    </source>
</evidence>
<sequence length="123" mass="13133">MVGSTGVRGGGSGGGGGGYCAGMVAEEKGTGGTVKIDHNLKSIVPQSIQYAVITVSFVLGFLRSYSPSSFYPGHSWLQLLHRKYNGNFLVNMLGKWKEFEYFEQSIPVGGLAYYVTAPSQGND</sequence>
<reference evidence="1" key="1">
    <citation type="submission" date="2023-04" db="EMBL/GenBank/DDBJ databases">
        <authorList>
            <person name="Vijverberg K."/>
            <person name="Xiong W."/>
            <person name="Schranz E."/>
        </authorList>
    </citation>
    <scope>NUCLEOTIDE SEQUENCE</scope>
</reference>
<name>A0AA35Y8U0_LACSI</name>
<organism evidence="1 2">
    <name type="scientific">Lactuca saligna</name>
    <name type="common">Willowleaf lettuce</name>
    <dbReference type="NCBI Taxonomy" id="75948"/>
    <lineage>
        <taxon>Eukaryota</taxon>
        <taxon>Viridiplantae</taxon>
        <taxon>Streptophyta</taxon>
        <taxon>Embryophyta</taxon>
        <taxon>Tracheophyta</taxon>
        <taxon>Spermatophyta</taxon>
        <taxon>Magnoliopsida</taxon>
        <taxon>eudicotyledons</taxon>
        <taxon>Gunneridae</taxon>
        <taxon>Pentapetalae</taxon>
        <taxon>asterids</taxon>
        <taxon>campanulids</taxon>
        <taxon>Asterales</taxon>
        <taxon>Asteraceae</taxon>
        <taxon>Cichorioideae</taxon>
        <taxon>Cichorieae</taxon>
        <taxon>Lactucinae</taxon>
        <taxon>Lactuca</taxon>
    </lineage>
</organism>
<dbReference type="AlphaFoldDB" id="A0AA35Y8U0"/>
<protein>
    <submittedName>
        <fullName evidence="1">Uncharacterized protein</fullName>
    </submittedName>
</protein>
<dbReference type="Proteomes" id="UP001177003">
    <property type="component" value="Chromosome 0"/>
</dbReference>
<dbReference type="EMBL" id="OX465086">
    <property type="protein sequence ID" value="CAI9262113.1"/>
    <property type="molecule type" value="Genomic_DNA"/>
</dbReference>
<evidence type="ECO:0000313" key="2">
    <source>
        <dbReference type="Proteomes" id="UP001177003"/>
    </source>
</evidence>